<keyword evidence="1" id="KW-1133">Transmembrane helix</keyword>
<organism evidence="3 4">
    <name type="scientific">Heracleum sosnowskyi</name>
    <dbReference type="NCBI Taxonomy" id="360622"/>
    <lineage>
        <taxon>Eukaryota</taxon>
        <taxon>Viridiplantae</taxon>
        <taxon>Streptophyta</taxon>
        <taxon>Embryophyta</taxon>
        <taxon>Tracheophyta</taxon>
        <taxon>Spermatophyta</taxon>
        <taxon>Magnoliopsida</taxon>
        <taxon>eudicotyledons</taxon>
        <taxon>Gunneridae</taxon>
        <taxon>Pentapetalae</taxon>
        <taxon>asterids</taxon>
        <taxon>campanulids</taxon>
        <taxon>Apiales</taxon>
        <taxon>Apiaceae</taxon>
        <taxon>Apioideae</taxon>
        <taxon>apioid superclade</taxon>
        <taxon>Tordylieae</taxon>
        <taxon>Tordyliinae</taxon>
        <taxon>Heracleum</taxon>
    </lineage>
</organism>
<evidence type="ECO:0000313" key="3">
    <source>
        <dbReference type="EMBL" id="KAK1401979.1"/>
    </source>
</evidence>
<evidence type="ECO:0000256" key="1">
    <source>
        <dbReference type="SAM" id="Phobius"/>
    </source>
</evidence>
<evidence type="ECO:0000313" key="2">
    <source>
        <dbReference type="EMBL" id="KAK1347107.1"/>
    </source>
</evidence>
<accession>A0AAD8JDA3</accession>
<dbReference type="EMBL" id="JAUIZM010000314">
    <property type="protein sequence ID" value="KAK1347107.1"/>
    <property type="molecule type" value="Genomic_DNA"/>
</dbReference>
<dbReference type="Proteomes" id="UP001237642">
    <property type="component" value="Unassembled WGS sequence"/>
</dbReference>
<name>A0AAD8JDA3_9APIA</name>
<dbReference type="PANTHER" id="PTHR35462:SF2">
    <property type="entry name" value="TRANSMEMBRANE PROTEIN"/>
    <property type="match status" value="1"/>
</dbReference>
<sequence>MDTTTLTGTDDWLARDKIYHVIFCFSINVVVSLLASHSPYSSLRRRSIFLGSFLSLAAGAAKEIADQFGFFHSAGASSRDLLKQVKMKLRNRRWSDCESLGVINE</sequence>
<protein>
    <submittedName>
        <fullName evidence="3">Transmembrane protein</fullName>
    </submittedName>
</protein>
<reference evidence="3" key="1">
    <citation type="submission" date="2023-02" db="EMBL/GenBank/DDBJ databases">
        <title>Genome of toxic invasive species Heracleum sosnowskyi carries increased number of genes despite the absence of recent whole-genome duplications.</title>
        <authorList>
            <person name="Schelkunov M."/>
            <person name="Shtratnikova V."/>
            <person name="Makarenko M."/>
            <person name="Klepikova A."/>
            <person name="Omelchenko D."/>
            <person name="Novikova G."/>
            <person name="Obukhova E."/>
            <person name="Bogdanov V."/>
            <person name="Penin A."/>
            <person name="Logacheva M."/>
        </authorList>
    </citation>
    <scope>NUCLEOTIDE SEQUENCE</scope>
    <source>
        <strain evidence="3">Hsosn_3</strain>
        <tissue evidence="3">Leaf</tissue>
    </source>
</reference>
<reference evidence="3" key="2">
    <citation type="submission" date="2023-05" db="EMBL/GenBank/DDBJ databases">
        <authorList>
            <person name="Schelkunov M.I."/>
        </authorList>
    </citation>
    <scope>NUCLEOTIDE SEQUENCE</scope>
    <source>
        <strain evidence="3">Hsosn_3</strain>
        <tissue evidence="3">Leaf</tissue>
    </source>
</reference>
<feature type="transmembrane region" description="Helical" evidence="1">
    <location>
        <begin position="18"/>
        <end position="36"/>
    </location>
</feature>
<dbReference type="PANTHER" id="PTHR35462">
    <property type="match status" value="1"/>
</dbReference>
<evidence type="ECO:0000313" key="4">
    <source>
        <dbReference type="Proteomes" id="UP001237642"/>
    </source>
</evidence>
<keyword evidence="1" id="KW-0472">Membrane</keyword>
<keyword evidence="4" id="KW-1185">Reference proteome</keyword>
<dbReference type="EMBL" id="JAUIZM010000001">
    <property type="protein sequence ID" value="KAK1401979.1"/>
    <property type="molecule type" value="Genomic_DNA"/>
</dbReference>
<gene>
    <name evidence="3" type="ORF">POM88_001584</name>
    <name evidence="2" type="ORF">POM88_055083</name>
</gene>
<keyword evidence="1 3" id="KW-0812">Transmembrane</keyword>
<dbReference type="AlphaFoldDB" id="A0AAD8JDA3"/>
<proteinExistence type="predicted"/>
<comment type="caution">
    <text evidence="3">The sequence shown here is derived from an EMBL/GenBank/DDBJ whole genome shotgun (WGS) entry which is preliminary data.</text>
</comment>